<dbReference type="InterPro" id="IPR036322">
    <property type="entry name" value="WD40_repeat_dom_sf"/>
</dbReference>
<evidence type="ECO:0000313" key="6">
    <source>
        <dbReference type="EMBL" id="EGR30971.1"/>
    </source>
</evidence>
<evidence type="ECO:0000256" key="2">
    <source>
        <dbReference type="ARBA" id="ARBA00022737"/>
    </source>
</evidence>
<dbReference type="Pfam" id="PF12894">
    <property type="entry name" value="ANAPC4_WD40"/>
    <property type="match status" value="1"/>
</dbReference>
<dbReference type="EMBL" id="GL983925">
    <property type="protein sequence ID" value="EGR30971.1"/>
    <property type="molecule type" value="Genomic_DNA"/>
</dbReference>
<dbReference type="AlphaFoldDB" id="G0QUW6"/>
<organism evidence="6 7">
    <name type="scientific">Ichthyophthirius multifiliis</name>
    <name type="common">White spot disease agent</name>
    <name type="synonym">Ich</name>
    <dbReference type="NCBI Taxonomy" id="5932"/>
    <lineage>
        <taxon>Eukaryota</taxon>
        <taxon>Sar</taxon>
        <taxon>Alveolata</taxon>
        <taxon>Ciliophora</taxon>
        <taxon>Intramacronucleata</taxon>
        <taxon>Oligohymenophorea</taxon>
        <taxon>Hymenostomatida</taxon>
        <taxon>Ophryoglenina</taxon>
        <taxon>Ichthyophthirius</taxon>
    </lineage>
</organism>
<dbReference type="FunCoup" id="G0QUW6">
    <property type="interactions" value="11"/>
</dbReference>
<dbReference type="Proteomes" id="UP000008983">
    <property type="component" value="Unassembled WGS sequence"/>
</dbReference>
<evidence type="ECO:0000259" key="5">
    <source>
        <dbReference type="Pfam" id="PF23409"/>
    </source>
</evidence>
<dbReference type="PANTHER" id="PTHR13720">
    <property type="entry name" value="WD-40 REPEAT PROTEIN"/>
    <property type="match status" value="1"/>
</dbReference>
<proteinExistence type="predicted"/>
<evidence type="ECO:0000259" key="4">
    <source>
        <dbReference type="Pfam" id="PF12894"/>
    </source>
</evidence>
<evidence type="ECO:0000256" key="3">
    <source>
        <dbReference type="PROSITE-ProRule" id="PRU00221"/>
    </source>
</evidence>
<feature type="repeat" description="WD" evidence="3">
    <location>
        <begin position="567"/>
        <end position="598"/>
    </location>
</feature>
<dbReference type="PROSITE" id="PS00678">
    <property type="entry name" value="WD_REPEATS_1"/>
    <property type="match status" value="1"/>
</dbReference>
<feature type="repeat" description="WD" evidence="3">
    <location>
        <begin position="599"/>
        <end position="634"/>
    </location>
</feature>
<keyword evidence="7" id="KW-1185">Reference proteome</keyword>
<dbReference type="RefSeq" id="XP_004034457.1">
    <property type="nucleotide sequence ID" value="XM_004034409.1"/>
</dbReference>
<dbReference type="InParanoid" id="G0QUW6"/>
<dbReference type="Pfam" id="PF00400">
    <property type="entry name" value="WD40"/>
    <property type="match status" value="3"/>
</dbReference>
<dbReference type="InterPro" id="IPR001680">
    <property type="entry name" value="WD40_rpt"/>
</dbReference>
<dbReference type="PROSITE" id="PS50294">
    <property type="entry name" value="WD_REPEATS_REGION"/>
    <property type="match status" value="2"/>
</dbReference>
<keyword evidence="1 3" id="KW-0853">WD repeat</keyword>
<dbReference type="GeneID" id="14907096"/>
<dbReference type="SMART" id="SM00320">
    <property type="entry name" value="WD40"/>
    <property type="match status" value="11"/>
</dbReference>
<dbReference type="InterPro" id="IPR024977">
    <property type="entry name" value="Apc4-like_WD40_dom"/>
</dbReference>
<evidence type="ECO:0000256" key="1">
    <source>
        <dbReference type="ARBA" id="ARBA00022574"/>
    </source>
</evidence>
<dbReference type="EC" id="2.4.1.37" evidence="6"/>
<dbReference type="EC" id="2.7.11.7" evidence="6"/>
<reference evidence="6 7" key="1">
    <citation type="submission" date="2011-07" db="EMBL/GenBank/DDBJ databases">
        <authorList>
            <person name="Coyne R."/>
            <person name="Brami D."/>
            <person name="Johnson J."/>
            <person name="Hostetler J."/>
            <person name="Hannick L."/>
            <person name="Clark T."/>
            <person name="Cassidy-Hanley D."/>
            <person name="Inman J."/>
        </authorList>
    </citation>
    <scope>NUCLEOTIDE SEQUENCE [LARGE SCALE GENOMIC DNA]</scope>
    <source>
        <strain evidence="6 7">G5</strain>
    </source>
</reference>
<sequence>MNQEPSIIELEHTIGFSGKIPKSVHVHSNGEDFLYISGACIVVTNLMNPHKQHFLRGHDNQISCLALSNNGLLVASGQIGDNSDVIIWDFEKKKPKFRLSEHDYEVVVVQFSHNDQLLFSCGNAQDKKLFVWDTSNGYIVASCIIFPEKITTMRWGGYAKDIKLRDTAKYQFATAGNKQICLWKLDSKTGQIEHEFINTGSVIREYKCLEYSKNREDYLFAGTTSGDFLCFQIKNKLLICVITVAALGVQSIQAININHIIVGCGNGQVNLYKTNDNQIDSVASTQLFGSVNSISCMVSGQETMCATDKGFIYRVRNDNLQKVLHCENHTDSVLFLAYPPGISDKFASCSEDGSIRLWNIEQDYLVVSRCFASNAGHPLCLTHNDEIVLSGWQDGKIRMFNSENGNLIWQIDNAHKGGVQSICLGKNLKFFCSGGLEGEVRVWEMRSREMISHLKEHTHKVSKVKLIGDQDAHVLSSSKDRACKFIYYSFLIFLLVLCWDLKNEKRINAHIQRMGGINSFDTTQDHQIAITTGQDRQITYWNLNQSNPTKIIHTSKDNKADDECMCLHLSNNGKYFATGGSQQVVKIWEFSTGKLVGEGKGHSGTINTVCFSFDDKQIISGGCDGNIFVWNIFD</sequence>
<dbReference type="InterPro" id="IPR055439">
    <property type="entry name" value="Beta-prop_EML_1st"/>
</dbReference>
<dbReference type="OMA" id="RVWEMKS"/>
<evidence type="ECO:0000313" key="7">
    <source>
        <dbReference type="Proteomes" id="UP000008983"/>
    </source>
</evidence>
<name>G0QUW6_ICHMU</name>
<protein>
    <submittedName>
        <fullName evidence="6">WD40 repeat protein</fullName>
        <ecNumber evidence="6">2.4.1.37</ecNumber>
        <ecNumber evidence="6">2.7.11.7</ecNumber>
    </submittedName>
</protein>
<keyword evidence="6" id="KW-0328">Glycosyltransferase</keyword>
<dbReference type="PANTHER" id="PTHR13720:SF39">
    <property type="entry name" value="F-BOX DOMAIN-CONTAINING PROTEIN"/>
    <property type="match status" value="1"/>
</dbReference>
<dbReference type="InterPro" id="IPR015943">
    <property type="entry name" value="WD40/YVTN_repeat-like_dom_sf"/>
</dbReference>
<dbReference type="GO" id="GO:0004381">
    <property type="term" value="F:fucosylgalactoside 3-alpha-galactosyltransferase activity"/>
    <property type="evidence" value="ECO:0007669"/>
    <property type="project" value="UniProtKB-EC"/>
</dbReference>
<dbReference type="eggNOG" id="KOG0266">
    <property type="taxonomic scope" value="Eukaryota"/>
</dbReference>
<keyword evidence="2" id="KW-0677">Repeat</keyword>
<keyword evidence="6" id="KW-0808">Transferase</keyword>
<feature type="repeat" description="WD" evidence="3">
    <location>
        <begin position="326"/>
        <end position="368"/>
    </location>
</feature>
<feature type="domain" description="Anaphase-promoting complex subunit 4-like WD40" evidence="4">
    <location>
        <begin position="395"/>
        <end position="465"/>
    </location>
</feature>
<dbReference type="SUPFAM" id="SSF50978">
    <property type="entry name" value="WD40 repeat-like"/>
    <property type="match status" value="2"/>
</dbReference>
<accession>G0QUW6</accession>
<dbReference type="Pfam" id="PF23409">
    <property type="entry name" value="Beta-prop_EML"/>
    <property type="match status" value="1"/>
</dbReference>
<dbReference type="PROSITE" id="PS50082">
    <property type="entry name" value="WD_REPEATS_2"/>
    <property type="match status" value="4"/>
</dbReference>
<dbReference type="GO" id="GO:0016905">
    <property type="term" value="F:myosin heavy chain kinase activity"/>
    <property type="evidence" value="ECO:0007669"/>
    <property type="project" value="UniProtKB-EC"/>
</dbReference>
<dbReference type="InterPro" id="IPR050630">
    <property type="entry name" value="WD_repeat_EMAP"/>
</dbReference>
<dbReference type="Gene3D" id="2.130.10.10">
    <property type="entry name" value="YVTN repeat-like/Quinoprotein amine dehydrogenase"/>
    <property type="match status" value="4"/>
</dbReference>
<dbReference type="OrthoDB" id="10264376at2759"/>
<dbReference type="STRING" id="857967.G0QUW6"/>
<feature type="domain" description="EML-like first beta-propeller" evidence="5">
    <location>
        <begin position="51"/>
        <end position="313"/>
    </location>
</feature>
<feature type="repeat" description="WD" evidence="3">
    <location>
        <begin position="412"/>
        <end position="453"/>
    </location>
</feature>
<dbReference type="InterPro" id="IPR019775">
    <property type="entry name" value="WD40_repeat_CS"/>
</dbReference>
<dbReference type="GO" id="GO:0005929">
    <property type="term" value="C:cilium"/>
    <property type="evidence" value="ECO:0007669"/>
    <property type="project" value="UniProtKB-ARBA"/>
</dbReference>
<gene>
    <name evidence="6" type="ORF">IMG5_119860</name>
</gene>